<dbReference type="Pfam" id="PF02511">
    <property type="entry name" value="Thy1"/>
    <property type="match status" value="1"/>
</dbReference>
<dbReference type="InterPro" id="IPR036098">
    <property type="entry name" value="Thymidylate_synthase_ThyX_sf"/>
</dbReference>
<name>A0AAU8MI42_9CAUD</name>
<dbReference type="InterPro" id="IPR003669">
    <property type="entry name" value="Thymidylate_synthase_ThyX"/>
</dbReference>
<dbReference type="EMBL" id="PP965498">
    <property type="protein sequence ID" value="XCO00413.1"/>
    <property type="molecule type" value="Genomic_DNA"/>
</dbReference>
<dbReference type="GO" id="GO:0070402">
    <property type="term" value="F:NADPH binding"/>
    <property type="evidence" value="ECO:0007669"/>
    <property type="project" value="TreeGrafter"/>
</dbReference>
<proteinExistence type="predicted"/>
<dbReference type="Gene3D" id="3.30.1360.170">
    <property type="match status" value="2"/>
</dbReference>
<dbReference type="SUPFAM" id="SSF69796">
    <property type="entry name" value="Thymidylate synthase-complementing protein Thy1"/>
    <property type="match status" value="1"/>
</dbReference>
<sequence length="316" mass="37693">METIRLIKPTATAFCQTDFTHKGIYKFIEKCARVCYKSEDNITDDSYLKFVENLLIKGHDRPLEFGTVHLKMNEEKFKLIKRILFENNLWNDIWIKYNIDYDNDTYYITTNYRYIFEIESKLPEIYINKYIVSEDNYYFPKRITVHMILNRATMDSFRTHVTLSHLAESTRYCNYTKDKFGNKITFIIPDWLSIPQGEYNMYLFKTEFDKTIYKLMDTDSNTFIKGDDNKTQMFIESCNIASKNYHNLLTNGCKPQEARDILPLDIKSELISCGFRDAWLNFIDRRKHPTAHPMAHNLAIDIYNNIKPFIDNDYIQ</sequence>
<evidence type="ECO:0000313" key="1">
    <source>
        <dbReference type="EMBL" id="XCO00315.1"/>
    </source>
</evidence>
<reference evidence="2" key="1">
    <citation type="submission" date="2024-06" db="EMBL/GenBank/DDBJ databases">
        <title>Intestivirid acquisition increases across infancy in a wild primate population.</title>
        <authorList>
            <person name="Schneider-Creas I.A."/>
            <person name="Moya I.L."/>
            <person name="Chiou K.L."/>
            <person name="Baniel A."/>
            <person name="Azanaw Haile A."/>
            <person name="Kebede F."/>
            <person name="Abebe B."/>
            <person name="Snyder-Mackler N."/>
            <person name="Varsani A."/>
        </authorList>
    </citation>
    <scope>NUCLEOTIDE SEQUENCE</scope>
    <source>
        <strain evidence="1">Int_RNL_2016_0117_DIX</strain>
        <strain evidence="3">Int_RNL_2017_0546_COW</strain>
        <strain evidence="2">Int_RNL_2018_0945_COW</strain>
    </source>
</reference>
<dbReference type="GO" id="GO:0006231">
    <property type="term" value="P:dTMP biosynthetic process"/>
    <property type="evidence" value="ECO:0007669"/>
    <property type="project" value="InterPro"/>
</dbReference>
<dbReference type="EMBL" id="PP965497">
    <property type="protein sequence ID" value="XCO00315.1"/>
    <property type="molecule type" value="Genomic_DNA"/>
</dbReference>
<evidence type="ECO:0000313" key="2">
    <source>
        <dbReference type="EMBL" id="XCO00413.1"/>
    </source>
</evidence>
<dbReference type="GO" id="GO:0004799">
    <property type="term" value="F:thymidylate synthase activity"/>
    <property type="evidence" value="ECO:0007669"/>
    <property type="project" value="TreeGrafter"/>
</dbReference>
<dbReference type="PANTHER" id="PTHR34934">
    <property type="entry name" value="FLAVIN-DEPENDENT THYMIDYLATE SYNTHASE"/>
    <property type="match status" value="1"/>
</dbReference>
<evidence type="ECO:0000313" key="3">
    <source>
        <dbReference type="EMBL" id="XCO00510.1"/>
    </source>
</evidence>
<protein>
    <submittedName>
        <fullName evidence="2">ThyX</fullName>
    </submittedName>
</protein>
<accession>A0AAU8MI42</accession>
<dbReference type="GO" id="GO:0050797">
    <property type="term" value="F:thymidylate synthase (FAD) activity"/>
    <property type="evidence" value="ECO:0007669"/>
    <property type="project" value="InterPro"/>
</dbReference>
<dbReference type="PANTHER" id="PTHR34934:SF1">
    <property type="entry name" value="FLAVIN-DEPENDENT THYMIDYLATE SYNTHASE"/>
    <property type="match status" value="1"/>
</dbReference>
<dbReference type="EMBL" id="PP965499">
    <property type="protein sequence ID" value="XCO00510.1"/>
    <property type="molecule type" value="Genomic_DNA"/>
</dbReference>
<dbReference type="GO" id="GO:0050660">
    <property type="term" value="F:flavin adenine dinucleotide binding"/>
    <property type="evidence" value="ECO:0007669"/>
    <property type="project" value="InterPro"/>
</dbReference>
<organism evidence="2">
    <name type="scientific">Geladintestivirus 1</name>
    <dbReference type="NCBI Taxonomy" id="3233133"/>
    <lineage>
        <taxon>Viruses</taxon>
        <taxon>Duplodnaviria</taxon>
        <taxon>Heunggongvirae</taxon>
        <taxon>Uroviricota</taxon>
        <taxon>Caudoviricetes</taxon>
        <taxon>Crassvirales</taxon>
    </lineage>
</organism>